<feature type="domain" description="MATH" evidence="1">
    <location>
        <begin position="17"/>
        <end position="145"/>
    </location>
</feature>
<evidence type="ECO:0000259" key="1">
    <source>
        <dbReference type="PROSITE" id="PS50144"/>
    </source>
</evidence>
<dbReference type="PROSITE" id="PS50144">
    <property type="entry name" value="MATH"/>
    <property type="match status" value="1"/>
</dbReference>
<dbReference type="SUPFAM" id="SSF49599">
    <property type="entry name" value="TRAF domain-like"/>
    <property type="match status" value="1"/>
</dbReference>
<dbReference type="Gene3D" id="2.60.210.10">
    <property type="entry name" value="Apoptosis, Tumor Necrosis Factor Receptor Associated Protein 2, Chain A"/>
    <property type="match status" value="1"/>
</dbReference>
<gene>
    <name evidence="2" type="ORF">TKK_018087</name>
</gene>
<dbReference type="EMBL" id="JBJJXI010000146">
    <property type="protein sequence ID" value="KAL3386596.1"/>
    <property type="molecule type" value="Genomic_DNA"/>
</dbReference>
<evidence type="ECO:0000313" key="3">
    <source>
        <dbReference type="Proteomes" id="UP001627154"/>
    </source>
</evidence>
<dbReference type="Proteomes" id="UP001627154">
    <property type="component" value="Unassembled WGS sequence"/>
</dbReference>
<protein>
    <recommendedName>
        <fullName evidence="1">MATH domain-containing protein</fullName>
    </recommendedName>
</protein>
<accession>A0ABD2W1I6</accession>
<comment type="caution">
    <text evidence="2">The sequence shown here is derived from an EMBL/GenBank/DDBJ whole genome shotgun (WGS) entry which is preliminary data.</text>
</comment>
<dbReference type="InterPro" id="IPR002083">
    <property type="entry name" value="MATH/TRAF_dom"/>
</dbReference>
<name>A0ABD2W1I6_9HYME</name>
<organism evidence="2 3">
    <name type="scientific">Trichogramma kaykai</name>
    <dbReference type="NCBI Taxonomy" id="54128"/>
    <lineage>
        <taxon>Eukaryota</taxon>
        <taxon>Metazoa</taxon>
        <taxon>Ecdysozoa</taxon>
        <taxon>Arthropoda</taxon>
        <taxon>Hexapoda</taxon>
        <taxon>Insecta</taxon>
        <taxon>Pterygota</taxon>
        <taxon>Neoptera</taxon>
        <taxon>Endopterygota</taxon>
        <taxon>Hymenoptera</taxon>
        <taxon>Apocrita</taxon>
        <taxon>Proctotrupomorpha</taxon>
        <taxon>Chalcidoidea</taxon>
        <taxon>Trichogrammatidae</taxon>
        <taxon>Trichogramma</taxon>
    </lineage>
</organism>
<reference evidence="2 3" key="1">
    <citation type="journal article" date="2024" name="bioRxiv">
        <title>A reference genome for Trichogramma kaykai: A tiny desert-dwelling parasitoid wasp with competing sex-ratio distorters.</title>
        <authorList>
            <person name="Culotta J."/>
            <person name="Lindsey A.R."/>
        </authorList>
    </citation>
    <scope>NUCLEOTIDE SEQUENCE [LARGE SCALE GENOMIC DNA]</scope>
    <source>
        <strain evidence="2 3">KSX58</strain>
    </source>
</reference>
<dbReference type="Pfam" id="PF22486">
    <property type="entry name" value="MATH_2"/>
    <property type="match status" value="1"/>
</dbReference>
<sequence>MSSTQQFEATTTATSDKCIYKWTIRNYRLIKTKVGDSISSPEFSVGNDDKKYFNMKLYPAGESTESAEFFFIYLTYLRTDSTKNPDKIVCRSTVSIINDNKVVHHSTIHQDFVHSSSWGWMKYFNLKSIDKLISSNNSITIQCDLEIFKDYGSLFDPNIINNEDEKMEEIADPDILLDIIRFQNVQIQTLRQ</sequence>
<proteinExistence type="predicted"/>
<keyword evidence="3" id="KW-1185">Reference proteome</keyword>
<dbReference type="CDD" id="cd00121">
    <property type="entry name" value="MATH"/>
    <property type="match status" value="1"/>
</dbReference>
<dbReference type="AlphaFoldDB" id="A0ABD2W1I6"/>
<evidence type="ECO:0000313" key="2">
    <source>
        <dbReference type="EMBL" id="KAL3386596.1"/>
    </source>
</evidence>
<dbReference type="InterPro" id="IPR008974">
    <property type="entry name" value="TRAF-like"/>
</dbReference>